<evidence type="ECO:0000256" key="2">
    <source>
        <dbReference type="PROSITE-ProRule" id="PRU00335"/>
    </source>
</evidence>
<reference evidence="4" key="1">
    <citation type="submission" date="2020-12" db="EMBL/GenBank/DDBJ databases">
        <title>Vagococcus allomyrinae sp. nov. and Enterococcus lavae sp. nov., isolated from the larvae of Allomyrina dichotoma.</title>
        <authorList>
            <person name="Lee S.D."/>
        </authorList>
    </citation>
    <scope>NUCLEOTIDE SEQUENCE</scope>
    <source>
        <strain evidence="4">BWB3-3</strain>
    </source>
</reference>
<feature type="domain" description="HTH tetR-type" evidence="3">
    <location>
        <begin position="20"/>
        <end position="80"/>
    </location>
</feature>
<protein>
    <submittedName>
        <fullName evidence="4">TetR/AcrR family transcriptional regulator</fullName>
    </submittedName>
</protein>
<dbReference type="RefSeq" id="WP_209526686.1">
    <property type="nucleotide sequence ID" value="NZ_JAEEGA010000004.1"/>
</dbReference>
<organism evidence="4 5">
    <name type="scientific">Vagococcus allomyrinae</name>
    <dbReference type="NCBI Taxonomy" id="2794353"/>
    <lineage>
        <taxon>Bacteria</taxon>
        <taxon>Bacillati</taxon>
        <taxon>Bacillota</taxon>
        <taxon>Bacilli</taxon>
        <taxon>Lactobacillales</taxon>
        <taxon>Enterococcaceae</taxon>
        <taxon>Vagococcus</taxon>
    </lineage>
</organism>
<sequence length="191" mass="22014">MDTLDKLYIIPPYNLDGPITNSHKHLARALFSLVSTQPFDTITVKEICDEAAVSRSNFYNHFDDKYHLLLFCLKLIPQVDLQNKLDFNHSQMLFDDFLVYIVNHQAFFRSLVSFENGSELRRLLESVINEDIREFLQTKAAINQETPVTPLESRVSFLTGGVSSLIQWWLLNGLELTVQEISQTINEFVTS</sequence>
<keyword evidence="1 2" id="KW-0238">DNA-binding</keyword>
<dbReference type="PROSITE" id="PS50977">
    <property type="entry name" value="HTH_TETR_2"/>
    <property type="match status" value="1"/>
</dbReference>
<dbReference type="Pfam" id="PF14278">
    <property type="entry name" value="TetR_C_8"/>
    <property type="match status" value="1"/>
</dbReference>
<dbReference type="InterPro" id="IPR001647">
    <property type="entry name" value="HTH_TetR"/>
</dbReference>
<dbReference type="EMBL" id="JAEEGA010000004">
    <property type="protein sequence ID" value="MBP1041046.1"/>
    <property type="molecule type" value="Genomic_DNA"/>
</dbReference>
<proteinExistence type="predicted"/>
<evidence type="ECO:0000259" key="3">
    <source>
        <dbReference type="PROSITE" id="PS50977"/>
    </source>
</evidence>
<feature type="DNA-binding region" description="H-T-H motif" evidence="2">
    <location>
        <begin position="43"/>
        <end position="62"/>
    </location>
</feature>
<dbReference type="Pfam" id="PF00440">
    <property type="entry name" value="TetR_N"/>
    <property type="match status" value="1"/>
</dbReference>
<dbReference type="InterPro" id="IPR050624">
    <property type="entry name" value="HTH-type_Tx_Regulator"/>
</dbReference>
<dbReference type="InterPro" id="IPR039532">
    <property type="entry name" value="TetR_C_Firmicutes"/>
</dbReference>
<dbReference type="AlphaFoldDB" id="A0A940PCM6"/>
<dbReference type="PANTHER" id="PTHR43479:SF7">
    <property type="entry name" value="TETR-FAMILY TRANSCRIPTIONAL REGULATOR"/>
    <property type="match status" value="1"/>
</dbReference>
<keyword evidence="5" id="KW-1185">Reference proteome</keyword>
<dbReference type="Gene3D" id="1.10.357.10">
    <property type="entry name" value="Tetracycline Repressor, domain 2"/>
    <property type="match status" value="1"/>
</dbReference>
<evidence type="ECO:0000313" key="5">
    <source>
        <dbReference type="Proteomes" id="UP000674938"/>
    </source>
</evidence>
<dbReference type="SUPFAM" id="SSF46689">
    <property type="entry name" value="Homeodomain-like"/>
    <property type="match status" value="1"/>
</dbReference>
<dbReference type="InterPro" id="IPR009057">
    <property type="entry name" value="Homeodomain-like_sf"/>
</dbReference>
<gene>
    <name evidence="4" type="ORF">I6N95_08525</name>
</gene>
<dbReference type="GO" id="GO:0003677">
    <property type="term" value="F:DNA binding"/>
    <property type="evidence" value="ECO:0007669"/>
    <property type="project" value="UniProtKB-UniRule"/>
</dbReference>
<accession>A0A940PCM6</accession>
<dbReference type="PANTHER" id="PTHR43479">
    <property type="entry name" value="ACREF/ENVCD OPERON REPRESSOR-RELATED"/>
    <property type="match status" value="1"/>
</dbReference>
<name>A0A940PCM6_9ENTE</name>
<dbReference type="Proteomes" id="UP000674938">
    <property type="component" value="Unassembled WGS sequence"/>
</dbReference>
<comment type="caution">
    <text evidence="4">The sequence shown here is derived from an EMBL/GenBank/DDBJ whole genome shotgun (WGS) entry which is preliminary data.</text>
</comment>
<evidence type="ECO:0000256" key="1">
    <source>
        <dbReference type="ARBA" id="ARBA00023125"/>
    </source>
</evidence>
<evidence type="ECO:0000313" key="4">
    <source>
        <dbReference type="EMBL" id="MBP1041046.1"/>
    </source>
</evidence>